<reference evidence="1 2" key="1">
    <citation type="journal article" date="2023" name="Science">
        <title>Complex scaffold remodeling in plant triterpene biosynthesis.</title>
        <authorList>
            <person name="De La Pena R."/>
            <person name="Hodgson H."/>
            <person name="Liu J.C."/>
            <person name="Stephenson M.J."/>
            <person name="Martin A.C."/>
            <person name="Owen C."/>
            <person name="Harkess A."/>
            <person name="Leebens-Mack J."/>
            <person name="Jimenez L.E."/>
            <person name="Osbourn A."/>
            <person name="Sattely E.S."/>
        </authorList>
    </citation>
    <scope>NUCLEOTIDE SEQUENCE [LARGE SCALE GENOMIC DNA]</scope>
    <source>
        <strain evidence="2">cv. JPN11</strain>
        <tissue evidence="1">Leaf</tissue>
    </source>
</reference>
<accession>A0ACC1YL28</accession>
<comment type="caution">
    <text evidence="1">The sequence shown here is derived from an EMBL/GenBank/DDBJ whole genome shotgun (WGS) entry which is preliminary data.</text>
</comment>
<proteinExistence type="predicted"/>
<sequence length="784" mass="87948">MASAIFYHIFLLFLLPYLATAQGTVLVGATLTAGGESKNNSPPWLSPSGDFAFGFCQLEENNNNSLCLLSIWYYKLPEKTVVWYASKDNNPAVVPLGSQVKLTADQGLLLNDLQGRQIWSFDVDFGSVSYVFMNDTGNFVLVSNSSGVFWDSFSSPTDTLLPTQIMKTGGILFSRQSETNFSRGRFQFQLLENGNLVLNTANSRTDDYYASGTYDPKSSSNSGYQVVFNESGYMYLLRRNGKWFDLTPEKAVPAGDFYHRATINFDGVFAQYFRPKIGNGSWAIAWLKPDNICVDIIDEYYGSGACGFNSICSLNGNQRPTCNCLQGYSLLDENDKFGSCKPDFELSCNRGGQGYNKNLYDLLELTRIDWPRADYEHLEPYDEVQCKNSCLSDCFCAAAIFKDNNCWLKNLPLLNGRKDSRLNTKAFIKYGKGDVNVPPSIPNHFENSKTQRKCNMMNATGSRKLLRNSQSKSSMETNLRCFTYKELVEATNNFNEEAGRGASGVVYKGVIQTSASRTFVAVKKLDRKFQDGEKEFKNEVTVIGQTHHKNLVTLLGFCDERENRLLVYEFMSNGTLASFLFGNSPSKPSWNLRTHIAFGIARGIIYVHEECSTQIIHCDIKPQNILLDEDYNARISDFGLAKLLTLNQSRTKTAIRGTKGYVAPEWFRNSAITAKVDVYSFGVLLLEIVCCRKNVDVETAEESAVLTDWAFDCYKNGRLEALVEGDKEAMNNTKNLEKFVKIAIWCIQEDPSLRPTMRRVSQMLEGVIDVSVPPNPSPFSISTS</sequence>
<evidence type="ECO:0000313" key="1">
    <source>
        <dbReference type="EMBL" id="KAJ4724152.1"/>
    </source>
</evidence>
<gene>
    <name evidence="1" type="ORF">OWV82_003168</name>
</gene>
<organism evidence="1 2">
    <name type="scientific">Melia azedarach</name>
    <name type="common">Chinaberry tree</name>
    <dbReference type="NCBI Taxonomy" id="155640"/>
    <lineage>
        <taxon>Eukaryota</taxon>
        <taxon>Viridiplantae</taxon>
        <taxon>Streptophyta</taxon>
        <taxon>Embryophyta</taxon>
        <taxon>Tracheophyta</taxon>
        <taxon>Spermatophyta</taxon>
        <taxon>Magnoliopsida</taxon>
        <taxon>eudicotyledons</taxon>
        <taxon>Gunneridae</taxon>
        <taxon>Pentapetalae</taxon>
        <taxon>rosids</taxon>
        <taxon>malvids</taxon>
        <taxon>Sapindales</taxon>
        <taxon>Meliaceae</taxon>
        <taxon>Melia</taxon>
    </lineage>
</organism>
<keyword evidence="2" id="KW-1185">Reference proteome</keyword>
<dbReference type="Proteomes" id="UP001164539">
    <property type="component" value="Chromosome 2"/>
</dbReference>
<protein>
    <submittedName>
        <fullName evidence="1">Receptor-like protein kinase</fullName>
    </submittedName>
</protein>
<evidence type="ECO:0000313" key="2">
    <source>
        <dbReference type="Proteomes" id="UP001164539"/>
    </source>
</evidence>
<name>A0ACC1YL28_MELAZ</name>
<dbReference type="EMBL" id="CM051395">
    <property type="protein sequence ID" value="KAJ4724152.1"/>
    <property type="molecule type" value="Genomic_DNA"/>
</dbReference>